<dbReference type="InterPro" id="IPR016032">
    <property type="entry name" value="Sig_transdc_resp-reg_C-effctor"/>
</dbReference>
<protein>
    <submittedName>
        <fullName evidence="3">Sugar-specific transcriptional regulator TrmB</fullName>
    </submittedName>
</protein>
<evidence type="ECO:0000259" key="2">
    <source>
        <dbReference type="PROSITE" id="PS50043"/>
    </source>
</evidence>
<dbReference type="AlphaFoldDB" id="A0A1C4WT33"/>
<evidence type="ECO:0000313" key="3">
    <source>
        <dbReference type="EMBL" id="SCE99318.1"/>
    </source>
</evidence>
<dbReference type="SMART" id="SM00421">
    <property type="entry name" value="HTH_LUXR"/>
    <property type="match status" value="1"/>
</dbReference>
<feature type="coiled-coil region" evidence="1">
    <location>
        <begin position="77"/>
        <end position="104"/>
    </location>
</feature>
<dbReference type="EMBL" id="LT607411">
    <property type="protein sequence ID" value="SCE99318.1"/>
    <property type="molecule type" value="Genomic_DNA"/>
</dbReference>
<keyword evidence="1" id="KW-0175">Coiled coil</keyword>
<name>A0A1C4WT33_MICVI</name>
<dbReference type="SUPFAM" id="SSF46894">
    <property type="entry name" value="C-terminal effector domain of the bipartite response regulators"/>
    <property type="match status" value="1"/>
</dbReference>
<dbReference type="Proteomes" id="UP000198242">
    <property type="component" value="Chromosome I"/>
</dbReference>
<dbReference type="InterPro" id="IPR000792">
    <property type="entry name" value="Tscrpt_reg_LuxR_C"/>
</dbReference>
<organism evidence="3 4">
    <name type="scientific">Micromonospora viridifaciens</name>
    <dbReference type="NCBI Taxonomy" id="1881"/>
    <lineage>
        <taxon>Bacteria</taxon>
        <taxon>Bacillati</taxon>
        <taxon>Actinomycetota</taxon>
        <taxon>Actinomycetes</taxon>
        <taxon>Micromonosporales</taxon>
        <taxon>Micromonosporaceae</taxon>
        <taxon>Micromonospora</taxon>
    </lineage>
</organism>
<dbReference type="Pfam" id="PF13412">
    <property type="entry name" value="HTH_24"/>
    <property type="match status" value="1"/>
</dbReference>
<dbReference type="PANTHER" id="PTHR34293:SF1">
    <property type="entry name" value="HTH-TYPE TRANSCRIPTIONAL REGULATOR TRMBL2"/>
    <property type="match status" value="1"/>
</dbReference>
<accession>A0A1C4WT33</accession>
<sequence length="327" mass="35227">MLLHVLGLTNEESRVYRELIKLPSCAPADLSAGLGMETAQVAYVLGRLANLGLAARSGEDTGRFVASPPAVALGALLARRQNEIRLAELELNALEETYRAAASQRTIADVIDVVQGAEAIRQRFEQLQIGAREEVMAFVTAPSVVVESDENTAEDAALARGVSYRVVLERAMLEDDVNFFGEVEKVTALGTRVRVIDSLPMKLLIVDRELALVPIAAEHNVAASGALMVHRSALLDALIALFECMWNLSSEIVTMADGIAEVGPGQLDDIDAKILSLLLAGLTDQAVAGRLGTSLRTVQRRVRHLMDLTGAQTRTQLGRQAARLGWV</sequence>
<dbReference type="Gene3D" id="1.10.10.10">
    <property type="entry name" value="Winged helix-like DNA-binding domain superfamily/Winged helix DNA-binding domain"/>
    <property type="match status" value="2"/>
</dbReference>
<dbReference type="GO" id="GO:0006355">
    <property type="term" value="P:regulation of DNA-templated transcription"/>
    <property type="evidence" value="ECO:0007669"/>
    <property type="project" value="InterPro"/>
</dbReference>
<dbReference type="InterPro" id="IPR002831">
    <property type="entry name" value="Tscrpt_reg_TrmB_N"/>
</dbReference>
<feature type="domain" description="HTH luxR-type" evidence="2">
    <location>
        <begin position="260"/>
        <end position="325"/>
    </location>
</feature>
<dbReference type="InterPro" id="IPR036388">
    <property type="entry name" value="WH-like_DNA-bd_sf"/>
</dbReference>
<dbReference type="PANTHER" id="PTHR34293">
    <property type="entry name" value="HTH-TYPE TRANSCRIPTIONAL REGULATOR TRMBL2"/>
    <property type="match status" value="1"/>
</dbReference>
<dbReference type="Pfam" id="PF01978">
    <property type="entry name" value="TrmB"/>
    <property type="match status" value="1"/>
</dbReference>
<dbReference type="GO" id="GO:0003677">
    <property type="term" value="F:DNA binding"/>
    <property type="evidence" value="ECO:0007669"/>
    <property type="project" value="InterPro"/>
</dbReference>
<evidence type="ECO:0000313" key="4">
    <source>
        <dbReference type="Proteomes" id="UP000198242"/>
    </source>
</evidence>
<dbReference type="PROSITE" id="PS50043">
    <property type="entry name" value="HTH_LUXR_2"/>
    <property type="match status" value="1"/>
</dbReference>
<gene>
    <name evidence="3" type="ORF">GA0074695_2728</name>
</gene>
<dbReference type="SUPFAM" id="SSF46785">
    <property type="entry name" value="Winged helix' DNA-binding domain"/>
    <property type="match status" value="1"/>
</dbReference>
<keyword evidence="4" id="KW-1185">Reference proteome</keyword>
<reference evidence="4" key="1">
    <citation type="submission" date="2016-06" db="EMBL/GenBank/DDBJ databases">
        <authorList>
            <person name="Varghese N."/>
            <person name="Submissions Spin"/>
        </authorList>
    </citation>
    <scope>NUCLEOTIDE SEQUENCE [LARGE SCALE GENOMIC DNA]</scope>
    <source>
        <strain evidence="4">DSM 43909</strain>
    </source>
</reference>
<dbReference type="InterPro" id="IPR036390">
    <property type="entry name" value="WH_DNA-bd_sf"/>
</dbReference>
<dbReference type="InterPro" id="IPR051797">
    <property type="entry name" value="TrmB-like"/>
</dbReference>
<dbReference type="OrthoDB" id="3369460at2"/>
<proteinExistence type="predicted"/>
<evidence type="ECO:0000256" key="1">
    <source>
        <dbReference type="SAM" id="Coils"/>
    </source>
</evidence>